<dbReference type="Proteomes" id="UP000295765">
    <property type="component" value="Unassembled WGS sequence"/>
</dbReference>
<dbReference type="GO" id="GO:0003677">
    <property type="term" value="F:DNA binding"/>
    <property type="evidence" value="ECO:0007669"/>
    <property type="project" value="UniProtKB-KW"/>
</dbReference>
<dbReference type="GO" id="GO:0003700">
    <property type="term" value="F:DNA-binding transcription factor activity"/>
    <property type="evidence" value="ECO:0007669"/>
    <property type="project" value="InterPro"/>
</dbReference>
<gene>
    <name evidence="5" type="ORF">EV699_11155</name>
</gene>
<dbReference type="InterPro" id="IPR008920">
    <property type="entry name" value="TF_FadR/GntR_C"/>
</dbReference>
<dbReference type="PANTHER" id="PTHR43537:SF45">
    <property type="entry name" value="GNTR FAMILY REGULATORY PROTEIN"/>
    <property type="match status" value="1"/>
</dbReference>
<reference evidence="5 6" key="1">
    <citation type="submission" date="2019-03" db="EMBL/GenBank/DDBJ databases">
        <title>Genomic Encyclopedia of Type Strains, Phase IV (KMG-IV): sequencing the most valuable type-strain genomes for metagenomic binning, comparative biology and taxonomic classification.</title>
        <authorList>
            <person name="Goeker M."/>
        </authorList>
    </citation>
    <scope>NUCLEOTIDE SEQUENCE [LARGE SCALE GENOMIC DNA]</scope>
    <source>
        <strain evidence="5 6">DSM 25287</strain>
    </source>
</reference>
<dbReference type="SUPFAM" id="SSF48008">
    <property type="entry name" value="GntR ligand-binding domain-like"/>
    <property type="match status" value="1"/>
</dbReference>
<accession>A0A4R2L2Y5</accession>
<evidence type="ECO:0000259" key="4">
    <source>
        <dbReference type="PROSITE" id="PS50949"/>
    </source>
</evidence>
<evidence type="ECO:0000256" key="1">
    <source>
        <dbReference type="ARBA" id="ARBA00023015"/>
    </source>
</evidence>
<evidence type="ECO:0000256" key="2">
    <source>
        <dbReference type="ARBA" id="ARBA00023125"/>
    </source>
</evidence>
<comment type="caution">
    <text evidence="5">The sequence shown here is derived from an EMBL/GenBank/DDBJ whole genome shotgun (WGS) entry which is preliminary data.</text>
</comment>
<dbReference type="InterPro" id="IPR011711">
    <property type="entry name" value="GntR_C"/>
</dbReference>
<protein>
    <submittedName>
        <fullName evidence="5">GntR family transcriptional regulator</fullName>
    </submittedName>
</protein>
<dbReference type="RefSeq" id="WP_132542581.1">
    <property type="nucleotide sequence ID" value="NZ_SLWY01000011.1"/>
</dbReference>
<dbReference type="PROSITE" id="PS50949">
    <property type="entry name" value="HTH_GNTR"/>
    <property type="match status" value="1"/>
</dbReference>
<dbReference type="Gene3D" id="1.10.10.10">
    <property type="entry name" value="Winged helix-like DNA-binding domain superfamily/Winged helix DNA-binding domain"/>
    <property type="match status" value="1"/>
</dbReference>
<evidence type="ECO:0000313" key="6">
    <source>
        <dbReference type="Proteomes" id="UP000295765"/>
    </source>
</evidence>
<name>A0A4R2L2Y5_9GAMM</name>
<dbReference type="Pfam" id="PF00392">
    <property type="entry name" value="GntR"/>
    <property type="match status" value="1"/>
</dbReference>
<evidence type="ECO:0000313" key="5">
    <source>
        <dbReference type="EMBL" id="TCO80854.1"/>
    </source>
</evidence>
<keyword evidence="1" id="KW-0805">Transcription regulation</keyword>
<dbReference type="SMART" id="SM00895">
    <property type="entry name" value="FCD"/>
    <property type="match status" value="1"/>
</dbReference>
<dbReference type="InterPro" id="IPR036390">
    <property type="entry name" value="WH_DNA-bd_sf"/>
</dbReference>
<dbReference type="Gene3D" id="1.20.120.530">
    <property type="entry name" value="GntR ligand-binding domain-like"/>
    <property type="match status" value="1"/>
</dbReference>
<dbReference type="Pfam" id="PF07729">
    <property type="entry name" value="FCD"/>
    <property type="match status" value="1"/>
</dbReference>
<keyword evidence="6" id="KW-1185">Reference proteome</keyword>
<keyword evidence="3" id="KW-0804">Transcription</keyword>
<dbReference type="OrthoDB" id="5243844at2"/>
<feature type="domain" description="HTH gntR-type" evidence="4">
    <location>
        <begin position="9"/>
        <end position="76"/>
    </location>
</feature>
<organism evidence="5 6">
    <name type="scientific">Plasticicumulans lactativorans</name>
    <dbReference type="NCBI Taxonomy" id="1133106"/>
    <lineage>
        <taxon>Bacteria</taxon>
        <taxon>Pseudomonadati</taxon>
        <taxon>Pseudomonadota</taxon>
        <taxon>Gammaproteobacteria</taxon>
        <taxon>Candidatus Competibacteraceae</taxon>
        <taxon>Plasticicumulans</taxon>
    </lineage>
</organism>
<dbReference type="PANTHER" id="PTHR43537">
    <property type="entry name" value="TRANSCRIPTIONAL REGULATOR, GNTR FAMILY"/>
    <property type="match status" value="1"/>
</dbReference>
<proteinExistence type="predicted"/>
<sequence>MADAREQTTGLAEEIATRLCEQVASGALRPGQRLFETKFATEMEISRNTLREAFRLLTRDGVLRYEPNRGVFVAVPSMASILDIYRARRLIEVPALAQAWPRHEAVARMRLAVDHAERMASVLDWRAVGSANIEFHRAIVALTDSPRLIAFFARLSVELRLAFGLLKHPAVLHEPYISLNRAIVQRIEDGDQKCAADLLEDYLAKSERMIMASFARLD</sequence>
<evidence type="ECO:0000256" key="3">
    <source>
        <dbReference type="ARBA" id="ARBA00023163"/>
    </source>
</evidence>
<dbReference type="InterPro" id="IPR036388">
    <property type="entry name" value="WH-like_DNA-bd_sf"/>
</dbReference>
<keyword evidence="2" id="KW-0238">DNA-binding</keyword>
<dbReference type="AlphaFoldDB" id="A0A4R2L2Y5"/>
<dbReference type="SMART" id="SM00345">
    <property type="entry name" value="HTH_GNTR"/>
    <property type="match status" value="1"/>
</dbReference>
<dbReference type="SUPFAM" id="SSF46785">
    <property type="entry name" value="Winged helix' DNA-binding domain"/>
    <property type="match status" value="1"/>
</dbReference>
<dbReference type="EMBL" id="SLWY01000011">
    <property type="protein sequence ID" value="TCO80854.1"/>
    <property type="molecule type" value="Genomic_DNA"/>
</dbReference>
<dbReference type="CDD" id="cd07377">
    <property type="entry name" value="WHTH_GntR"/>
    <property type="match status" value="1"/>
</dbReference>
<dbReference type="InterPro" id="IPR000524">
    <property type="entry name" value="Tscrpt_reg_HTH_GntR"/>
</dbReference>